<organism evidence="2 3">
    <name type="scientific">Pontibacter amylolyticus</name>
    <dbReference type="NCBI Taxonomy" id="1424080"/>
    <lineage>
        <taxon>Bacteria</taxon>
        <taxon>Pseudomonadati</taxon>
        <taxon>Bacteroidota</taxon>
        <taxon>Cytophagia</taxon>
        <taxon>Cytophagales</taxon>
        <taxon>Hymenobacteraceae</taxon>
        <taxon>Pontibacter</taxon>
    </lineage>
</organism>
<dbReference type="EMBL" id="BMFP01000001">
    <property type="protein sequence ID" value="GGG06145.1"/>
    <property type="molecule type" value="Genomic_DNA"/>
</dbReference>
<feature type="transmembrane region" description="Helical" evidence="1">
    <location>
        <begin position="5"/>
        <end position="24"/>
    </location>
</feature>
<protein>
    <recommendedName>
        <fullName evidence="4">Cardiolipin synthase N-terminal domain-containing protein</fullName>
    </recommendedName>
</protein>
<comment type="caution">
    <text evidence="2">The sequence shown here is derived from an EMBL/GenBank/DDBJ whole genome shotgun (WGS) entry which is preliminary data.</text>
</comment>
<accession>A0ABQ1VYS0</accession>
<keyword evidence="1" id="KW-0472">Membrane</keyword>
<proteinExistence type="predicted"/>
<keyword evidence="3" id="KW-1185">Reference proteome</keyword>
<gene>
    <name evidence="2" type="ORF">GCM10011323_08580</name>
</gene>
<dbReference type="Proteomes" id="UP000634043">
    <property type="component" value="Unassembled WGS sequence"/>
</dbReference>
<keyword evidence="1" id="KW-0812">Transmembrane</keyword>
<feature type="transmembrane region" description="Helical" evidence="1">
    <location>
        <begin position="30"/>
        <end position="52"/>
    </location>
</feature>
<sequence>MRYHFLLVMLVNLILFVLLVYKVWTSNDKAPILFLFVYPLLMLANLSVWAILKLMRQPISIVYLTAVKLLLLLLLPAIFVSSLF</sequence>
<reference evidence="3" key="1">
    <citation type="journal article" date="2019" name="Int. J. Syst. Evol. Microbiol.">
        <title>The Global Catalogue of Microorganisms (GCM) 10K type strain sequencing project: providing services to taxonomists for standard genome sequencing and annotation.</title>
        <authorList>
            <consortium name="The Broad Institute Genomics Platform"/>
            <consortium name="The Broad Institute Genome Sequencing Center for Infectious Disease"/>
            <person name="Wu L."/>
            <person name="Ma J."/>
        </authorList>
    </citation>
    <scope>NUCLEOTIDE SEQUENCE [LARGE SCALE GENOMIC DNA]</scope>
    <source>
        <strain evidence="3">CGMCC 1.12749</strain>
    </source>
</reference>
<dbReference type="RefSeq" id="WP_188500253.1">
    <property type="nucleotide sequence ID" value="NZ_BMFP01000001.1"/>
</dbReference>
<name>A0ABQ1VYS0_9BACT</name>
<keyword evidence="1" id="KW-1133">Transmembrane helix</keyword>
<evidence type="ECO:0000256" key="1">
    <source>
        <dbReference type="SAM" id="Phobius"/>
    </source>
</evidence>
<evidence type="ECO:0000313" key="3">
    <source>
        <dbReference type="Proteomes" id="UP000634043"/>
    </source>
</evidence>
<evidence type="ECO:0008006" key="4">
    <source>
        <dbReference type="Google" id="ProtNLM"/>
    </source>
</evidence>
<evidence type="ECO:0000313" key="2">
    <source>
        <dbReference type="EMBL" id="GGG06145.1"/>
    </source>
</evidence>
<feature type="transmembrane region" description="Helical" evidence="1">
    <location>
        <begin position="59"/>
        <end position="79"/>
    </location>
</feature>